<feature type="compositionally biased region" description="Basic and acidic residues" evidence="1">
    <location>
        <begin position="136"/>
        <end position="152"/>
    </location>
</feature>
<accession>A0A1I7TJL3</accession>
<sequence length="218" mass="25263">MTLMQVVGEQPMKRNKMMTGCRCHTGTEEEEEEERTKYDCQSAAQAGWKEEEDGEEENRRRQKKMSNKRREEEEEEVAKERNDMMSIWKEVESRMCDKFNPTQRMEEWLTEADTCRKPSEPVNLSFGSITIWGDTSFRRSEEGKEEEKREEEASTGGVGRKKTKLDEARGLLNNGAALEGVVDKYKSDGAHENRDKPEQNKKIEGEWGGRKKDRLDGG</sequence>
<keyword evidence="2" id="KW-1185">Reference proteome</keyword>
<dbReference type="WBParaSite" id="Csp11.Scaffold626.g6563.t1">
    <property type="protein sequence ID" value="Csp11.Scaffold626.g6563.t1"/>
    <property type="gene ID" value="Csp11.Scaffold626.g6563"/>
</dbReference>
<feature type="region of interest" description="Disordered" evidence="1">
    <location>
        <begin position="133"/>
        <end position="218"/>
    </location>
</feature>
<reference evidence="3" key="1">
    <citation type="submission" date="2016-11" db="UniProtKB">
        <authorList>
            <consortium name="WormBaseParasite"/>
        </authorList>
    </citation>
    <scope>IDENTIFICATION</scope>
</reference>
<organism evidence="2 3">
    <name type="scientific">Caenorhabditis tropicalis</name>
    <dbReference type="NCBI Taxonomy" id="1561998"/>
    <lineage>
        <taxon>Eukaryota</taxon>
        <taxon>Metazoa</taxon>
        <taxon>Ecdysozoa</taxon>
        <taxon>Nematoda</taxon>
        <taxon>Chromadorea</taxon>
        <taxon>Rhabditida</taxon>
        <taxon>Rhabditina</taxon>
        <taxon>Rhabditomorpha</taxon>
        <taxon>Rhabditoidea</taxon>
        <taxon>Rhabditidae</taxon>
        <taxon>Peloderinae</taxon>
        <taxon>Caenorhabditis</taxon>
    </lineage>
</organism>
<feature type="region of interest" description="Disordered" evidence="1">
    <location>
        <begin position="20"/>
        <end position="81"/>
    </location>
</feature>
<evidence type="ECO:0000313" key="2">
    <source>
        <dbReference type="Proteomes" id="UP000095282"/>
    </source>
</evidence>
<name>A0A1I7TJL3_9PELO</name>
<evidence type="ECO:0000313" key="3">
    <source>
        <dbReference type="WBParaSite" id="Csp11.Scaffold626.g6563.t1"/>
    </source>
</evidence>
<proteinExistence type="predicted"/>
<dbReference type="Proteomes" id="UP000095282">
    <property type="component" value="Unplaced"/>
</dbReference>
<dbReference type="AlphaFoldDB" id="A0A1I7TJL3"/>
<feature type="compositionally biased region" description="Basic and acidic residues" evidence="1">
    <location>
        <begin position="181"/>
        <end position="218"/>
    </location>
</feature>
<evidence type="ECO:0000256" key="1">
    <source>
        <dbReference type="SAM" id="MobiDB-lite"/>
    </source>
</evidence>
<protein>
    <submittedName>
        <fullName evidence="3">Uncharacterized protein</fullName>
    </submittedName>
</protein>